<keyword evidence="1" id="KW-0472">Membrane</keyword>
<organism evidence="2 3">
    <name type="scientific">Cronartium quercuum f. sp. fusiforme G11</name>
    <dbReference type="NCBI Taxonomy" id="708437"/>
    <lineage>
        <taxon>Eukaryota</taxon>
        <taxon>Fungi</taxon>
        <taxon>Dikarya</taxon>
        <taxon>Basidiomycota</taxon>
        <taxon>Pucciniomycotina</taxon>
        <taxon>Pucciniomycetes</taxon>
        <taxon>Pucciniales</taxon>
        <taxon>Coleosporiaceae</taxon>
        <taxon>Cronartium</taxon>
    </lineage>
</organism>
<gene>
    <name evidence="2" type="ORF">CROQUDRAFT_661840</name>
</gene>
<reference evidence="2" key="1">
    <citation type="submission" date="2013-11" db="EMBL/GenBank/DDBJ databases">
        <title>Genome sequence of the fusiform rust pathogen reveals effectors for host alternation and coevolution with pine.</title>
        <authorList>
            <consortium name="DOE Joint Genome Institute"/>
            <person name="Smith K."/>
            <person name="Pendleton A."/>
            <person name="Kubisiak T."/>
            <person name="Anderson C."/>
            <person name="Salamov A."/>
            <person name="Aerts A."/>
            <person name="Riley R."/>
            <person name="Clum A."/>
            <person name="Lindquist E."/>
            <person name="Ence D."/>
            <person name="Campbell M."/>
            <person name="Kronenberg Z."/>
            <person name="Feau N."/>
            <person name="Dhillon B."/>
            <person name="Hamelin R."/>
            <person name="Burleigh J."/>
            <person name="Smith J."/>
            <person name="Yandell M."/>
            <person name="Nelson C."/>
            <person name="Grigoriev I."/>
            <person name="Davis J."/>
        </authorList>
    </citation>
    <scope>NUCLEOTIDE SEQUENCE</scope>
    <source>
        <strain evidence="2">G11</strain>
    </source>
</reference>
<feature type="transmembrane region" description="Helical" evidence="1">
    <location>
        <begin position="6"/>
        <end position="28"/>
    </location>
</feature>
<dbReference type="Proteomes" id="UP000886653">
    <property type="component" value="Unassembled WGS sequence"/>
</dbReference>
<protein>
    <submittedName>
        <fullName evidence="2">Uncharacterized protein</fullName>
    </submittedName>
</protein>
<dbReference type="OrthoDB" id="2504531at2759"/>
<evidence type="ECO:0000313" key="3">
    <source>
        <dbReference type="Proteomes" id="UP000886653"/>
    </source>
</evidence>
<evidence type="ECO:0000313" key="2">
    <source>
        <dbReference type="EMBL" id="KAG0142964.1"/>
    </source>
</evidence>
<evidence type="ECO:0000256" key="1">
    <source>
        <dbReference type="SAM" id="Phobius"/>
    </source>
</evidence>
<proteinExistence type="predicted"/>
<comment type="caution">
    <text evidence="2">The sequence shown here is derived from an EMBL/GenBank/DDBJ whole genome shotgun (WGS) entry which is preliminary data.</text>
</comment>
<dbReference type="EMBL" id="MU167332">
    <property type="protein sequence ID" value="KAG0142964.1"/>
    <property type="molecule type" value="Genomic_DNA"/>
</dbReference>
<keyword evidence="3" id="KW-1185">Reference proteome</keyword>
<accession>A0A9P6NB91</accession>
<name>A0A9P6NB91_9BASI</name>
<keyword evidence="1" id="KW-1133">Transmembrane helix</keyword>
<dbReference type="AlphaFoldDB" id="A0A9P6NB91"/>
<sequence>MTHSNFLGLFNLRLIVFGLILGLGTFLLSTLRSYLFQPTLTPDHQTWHIWQKLQHLNPVIPNHDPENLGIPPPEDLVARRAKVKAETVQPKMPLPKKIKLHSDEL</sequence>
<keyword evidence="1" id="KW-0812">Transmembrane</keyword>